<accession>A0AA40DRG9</accession>
<feature type="region of interest" description="Disordered" evidence="1">
    <location>
        <begin position="247"/>
        <end position="401"/>
    </location>
</feature>
<organism evidence="3 4">
    <name type="scientific">Lasiosphaeris hirsuta</name>
    <dbReference type="NCBI Taxonomy" id="260670"/>
    <lineage>
        <taxon>Eukaryota</taxon>
        <taxon>Fungi</taxon>
        <taxon>Dikarya</taxon>
        <taxon>Ascomycota</taxon>
        <taxon>Pezizomycotina</taxon>
        <taxon>Sordariomycetes</taxon>
        <taxon>Sordariomycetidae</taxon>
        <taxon>Sordariales</taxon>
        <taxon>Lasiosphaeriaceae</taxon>
        <taxon>Lasiosphaeris</taxon>
    </lineage>
</organism>
<evidence type="ECO:0000256" key="1">
    <source>
        <dbReference type="SAM" id="MobiDB-lite"/>
    </source>
</evidence>
<feature type="compositionally biased region" description="Basic and acidic residues" evidence="1">
    <location>
        <begin position="352"/>
        <end position="364"/>
    </location>
</feature>
<dbReference type="InterPro" id="IPR027417">
    <property type="entry name" value="P-loop_NTPase"/>
</dbReference>
<dbReference type="Proteomes" id="UP001172102">
    <property type="component" value="Unassembled WGS sequence"/>
</dbReference>
<proteinExistence type="predicted"/>
<feature type="compositionally biased region" description="Polar residues" evidence="1">
    <location>
        <begin position="369"/>
        <end position="390"/>
    </location>
</feature>
<keyword evidence="4" id="KW-1185">Reference proteome</keyword>
<feature type="compositionally biased region" description="Basic and acidic residues" evidence="1">
    <location>
        <begin position="293"/>
        <end position="317"/>
    </location>
</feature>
<evidence type="ECO:0000313" key="4">
    <source>
        <dbReference type="Proteomes" id="UP001172102"/>
    </source>
</evidence>
<dbReference type="AlphaFoldDB" id="A0AA40DRG9"/>
<protein>
    <submittedName>
        <fullName evidence="3">P-loop containing nucleoside triphosphate hydrolase protein</fullName>
    </submittedName>
</protein>
<gene>
    <name evidence="3" type="ORF">B0H67DRAFT_583256</name>
</gene>
<dbReference type="InterPro" id="IPR006073">
    <property type="entry name" value="GTP-bd"/>
</dbReference>
<name>A0AA40DRG9_9PEZI</name>
<sequence>MESFDSFPLADMAVVVVMGATGSGKSSFISLLADEPVEVSHNLHSHTIRIRPYRLRDQVNGKRVFLVDTPGFDDTSRSDAEILKDISFFLTTLNVRLAGLIYLHRISDPRMSGSAAKNFRLFKSLCGEQNFRNVALATTMWSDDEEERATQRQRLGELRATFWADMVLGGCSVKKHRGDEESALNIVRDLTESGTAAGPITLTIQRELGVERRTLDATAVGKLLLEEINIDRDRAARELAELQLGLEEAERDNDDSAAASMREEQSAAEARFSQRSRDQESLSIGIDQLTGEQRPRYHQTIDHLLREQEPGHEERRASPASPRTPKHPRKNTMDAAARSGGRSRRSKRRKETPKSDSELSERGDPWQMDNKTSPPQRNGRSKSNAQQGQATIKLMTWIATT</sequence>
<dbReference type="CDD" id="cd00882">
    <property type="entry name" value="Ras_like_GTPase"/>
    <property type="match status" value="1"/>
</dbReference>
<dbReference type="EMBL" id="JAUKUA010000005">
    <property type="protein sequence ID" value="KAK0710706.1"/>
    <property type="molecule type" value="Genomic_DNA"/>
</dbReference>
<dbReference type="SUPFAM" id="SSF52540">
    <property type="entry name" value="P-loop containing nucleoside triphosphate hydrolases"/>
    <property type="match status" value="1"/>
</dbReference>
<dbReference type="Gene3D" id="3.40.50.300">
    <property type="entry name" value="P-loop containing nucleotide triphosphate hydrolases"/>
    <property type="match status" value="1"/>
</dbReference>
<evidence type="ECO:0000259" key="2">
    <source>
        <dbReference type="Pfam" id="PF01926"/>
    </source>
</evidence>
<dbReference type="GO" id="GO:0005525">
    <property type="term" value="F:GTP binding"/>
    <property type="evidence" value="ECO:0007669"/>
    <property type="project" value="InterPro"/>
</dbReference>
<feature type="domain" description="G" evidence="2">
    <location>
        <begin position="15"/>
        <end position="75"/>
    </location>
</feature>
<keyword evidence="3" id="KW-0378">Hydrolase</keyword>
<feature type="compositionally biased region" description="Basic residues" evidence="1">
    <location>
        <begin position="341"/>
        <end position="351"/>
    </location>
</feature>
<reference evidence="3" key="1">
    <citation type="submission" date="2023-06" db="EMBL/GenBank/DDBJ databases">
        <title>Genome-scale phylogeny and comparative genomics of the fungal order Sordariales.</title>
        <authorList>
            <consortium name="Lawrence Berkeley National Laboratory"/>
            <person name="Hensen N."/>
            <person name="Bonometti L."/>
            <person name="Westerberg I."/>
            <person name="Brannstrom I.O."/>
            <person name="Guillou S."/>
            <person name="Cros-Aarteil S."/>
            <person name="Calhoun S."/>
            <person name="Haridas S."/>
            <person name="Kuo A."/>
            <person name="Mondo S."/>
            <person name="Pangilinan J."/>
            <person name="Riley R."/>
            <person name="Labutti K."/>
            <person name="Andreopoulos B."/>
            <person name="Lipzen A."/>
            <person name="Chen C."/>
            <person name="Yanf M."/>
            <person name="Daum C."/>
            <person name="Ng V."/>
            <person name="Clum A."/>
            <person name="Steindorff A."/>
            <person name="Ohm R."/>
            <person name="Martin F."/>
            <person name="Silar P."/>
            <person name="Natvig D."/>
            <person name="Lalanne C."/>
            <person name="Gautier V."/>
            <person name="Ament-Velasquez S.L."/>
            <person name="Kruys A."/>
            <person name="Hutchinson M.I."/>
            <person name="Powell A.J."/>
            <person name="Barry K."/>
            <person name="Miller A.N."/>
            <person name="Grigoriev I.V."/>
            <person name="Debuchy R."/>
            <person name="Gladieux P."/>
            <person name="Thoren M.H."/>
            <person name="Johannesson H."/>
        </authorList>
    </citation>
    <scope>NUCLEOTIDE SEQUENCE</scope>
    <source>
        <strain evidence="3">SMH4607-1</strain>
    </source>
</reference>
<dbReference type="GO" id="GO:0016787">
    <property type="term" value="F:hydrolase activity"/>
    <property type="evidence" value="ECO:0007669"/>
    <property type="project" value="UniProtKB-KW"/>
</dbReference>
<evidence type="ECO:0000313" key="3">
    <source>
        <dbReference type="EMBL" id="KAK0710706.1"/>
    </source>
</evidence>
<dbReference type="Pfam" id="PF01926">
    <property type="entry name" value="MMR_HSR1"/>
    <property type="match status" value="1"/>
</dbReference>
<comment type="caution">
    <text evidence="3">The sequence shown here is derived from an EMBL/GenBank/DDBJ whole genome shotgun (WGS) entry which is preliminary data.</text>
</comment>